<keyword evidence="4 8" id="KW-0597">Phosphoprotein</keyword>
<dbReference type="PROSITE" id="PS50206">
    <property type="entry name" value="RHODANESE_3"/>
    <property type="match status" value="1"/>
</dbReference>
<evidence type="ECO:0000256" key="7">
    <source>
        <dbReference type="ARBA" id="ARBA00023012"/>
    </source>
</evidence>
<dbReference type="GO" id="GO:0000155">
    <property type="term" value="F:phosphorelay sensor kinase activity"/>
    <property type="evidence" value="ECO:0007669"/>
    <property type="project" value="InterPro"/>
</dbReference>
<dbReference type="InterPro" id="IPR001789">
    <property type="entry name" value="Sig_transdc_resp-reg_receiver"/>
</dbReference>
<evidence type="ECO:0000259" key="12">
    <source>
        <dbReference type="PROSITE" id="PS50206"/>
    </source>
</evidence>
<dbReference type="InterPro" id="IPR003594">
    <property type="entry name" value="HATPase_dom"/>
</dbReference>
<dbReference type="InterPro" id="IPR003660">
    <property type="entry name" value="HAMP_dom"/>
</dbReference>
<dbReference type="InterPro" id="IPR011006">
    <property type="entry name" value="CheY-like_superfamily"/>
</dbReference>
<dbReference type="CDD" id="cd16922">
    <property type="entry name" value="HATPase_EvgS-ArcB-TorS-like"/>
    <property type="match status" value="1"/>
</dbReference>
<dbReference type="Pfam" id="PF00512">
    <property type="entry name" value="HisKA"/>
    <property type="match status" value="1"/>
</dbReference>
<evidence type="ECO:0000256" key="4">
    <source>
        <dbReference type="ARBA" id="ARBA00022553"/>
    </source>
</evidence>
<accession>A0A4R6SS26</accession>
<dbReference type="SUPFAM" id="SSF52172">
    <property type="entry name" value="CheY-like"/>
    <property type="match status" value="1"/>
</dbReference>
<evidence type="ECO:0000259" key="13">
    <source>
        <dbReference type="PROSITE" id="PS50885"/>
    </source>
</evidence>
<comment type="catalytic activity">
    <reaction evidence="1">
        <text>ATP + protein L-histidine = ADP + protein N-phospho-L-histidine.</text>
        <dbReference type="EC" id="2.7.13.3"/>
    </reaction>
</comment>
<feature type="domain" description="Histidine kinase" evidence="10">
    <location>
        <begin position="318"/>
        <end position="539"/>
    </location>
</feature>
<dbReference type="PRINTS" id="PR00344">
    <property type="entry name" value="BCTRLSENSOR"/>
</dbReference>
<sequence length="678" mass="76288">MAISTLYRKLNDTSISKKLYFTIGFTALLVTIELCTLWFSITTLSAVRSYVGGEGLWSKAQKDALLKLRTYAYSHDEADYAKFTELLKVPLGDKAARIELEKPSPDYALARKKLLEGKNHPDDIDGMIKLLRRFHNIYYLKKAFVAWAEAEPALQELIKIGAELHILVQNDGNGKQIDLLLTKIDLINRKLTVLEDNFSYSLGEGARWLEQMVLRIVLALSLTIGITSILIAISINRNLKKGVYAIIRGADLIRNGELKTRVQVYSKDEIGKVANAFNEMTNTLEKNIHDLRLAEDNMLKQKERAEYSEKAKQDFLINMSHEMRTPMNAILGFARYLHDSPVNKEQLECIQMMIKSGDHLLMTLNDILDFSTIETGKINFIKQAFNTTELIGSVIKSIGAEATQKQLEISAEIDHAIPKVVYGDSGRLTQILLTLASNSLKFTTHGSINITAILISDGPEEALIEFRVKDTGIGIPLEKQDRIFNIFEQATNGMKRKFGGTGIGLSIVKHLITLQRGNIWVTSAPDRGAEFRFRLPFLKQGIMGTSAPNTGVGSGKGIRVLVIEDNVINQMLVLKLLKKHGYETSVAENGKVALRKYKEEDFDIMLMDLQMPEMDGYETTENIRKMRSYKKNIPIVAMTAHTVKGDFEKCMALGMDAYISKPFHPCELYEKIQLLVVK</sequence>
<feature type="transmembrane region" description="Helical" evidence="9">
    <location>
        <begin position="212"/>
        <end position="235"/>
    </location>
</feature>
<evidence type="ECO:0000256" key="9">
    <source>
        <dbReference type="SAM" id="Phobius"/>
    </source>
</evidence>
<keyword evidence="9" id="KW-1133">Transmembrane helix</keyword>
<dbReference type="SUPFAM" id="SSF55874">
    <property type="entry name" value="ATPase domain of HSP90 chaperone/DNA topoisomerase II/histidine kinase"/>
    <property type="match status" value="1"/>
</dbReference>
<dbReference type="InterPro" id="IPR005467">
    <property type="entry name" value="His_kinase_dom"/>
</dbReference>
<dbReference type="Gene3D" id="1.10.287.130">
    <property type="match status" value="1"/>
</dbReference>
<dbReference type="Gene3D" id="3.30.565.10">
    <property type="entry name" value="Histidine kinase-like ATPase, C-terminal domain"/>
    <property type="match status" value="1"/>
</dbReference>
<evidence type="ECO:0000256" key="1">
    <source>
        <dbReference type="ARBA" id="ARBA00000085"/>
    </source>
</evidence>
<dbReference type="SMART" id="SM00448">
    <property type="entry name" value="REC"/>
    <property type="match status" value="1"/>
</dbReference>
<name>A0A4R6SS26_9SPHI</name>
<evidence type="ECO:0000313" key="15">
    <source>
        <dbReference type="Proteomes" id="UP000295620"/>
    </source>
</evidence>
<dbReference type="OrthoDB" id="9811889at2"/>
<dbReference type="InterPro" id="IPR003661">
    <property type="entry name" value="HisK_dim/P_dom"/>
</dbReference>
<dbReference type="SMART" id="SM00304">
    <property type="entry name" value="HAMP"/>
    <property type="match status" value="1"/>
</dbReference>
<dbReference type="SUPFAM" id="SSF158472">
    <property type="entry name" value="HAMP domain-like"/>
    <property type="match status" value="1"/>
</dbReference>
<evidence type="ECO:0000259" key="10">
    <source>
        <dbReference type="PROSITE" id="PS50109"/>
    </source>
</evidence>
<dbReference type="PANTHER" id="PTHR45339">
    <property type="entry name" value="HYBRID SIGNAL TRANSDUCTION HISTIDINE KINASE J"/>
    <property type="match status" value="1"/>
</dbReference>
<keyword evidence="9" id="KW-0472">Membrane</keyword>
<keyword evidence="5" id="KW-0808">Transferase</keyword>
<dbReference type="SUPFAM" id="SSF47384">
    <property type="entry name" value="Homodimeric domain of signal transducing histidine kinase"/>
    <property type="match status" value="1"/>
</dbReference>
<reference evidence="14 15" key="1">
    <citation type="submission" date="2019-03" db="EMBL/GenBank/DDBJ databases">
        <title>Genomic Encyclopedia of Archaeal and Bacterial Type Strains, Phase II (KMG-II): from individual species to whole genera.</title>
        <authorList>
            <person name="Goeker M."/>
        </authorList>
    </citation>
    <scope>NUCLEOTIDE SEQUENCE [LARGE SCALE GENOMIC DNA]</scope>
    <source>
        <strain evidence="14 15">DSM 19035</strain>
    </source>
</reference>
<dbReference type="PROSITE" id="PS50885">
    <property type="entry name" value="HAMP"/>
    <property type="match status" value="1"/>
</dbReference>
<dbReference type="Pfam" id="PF02518">
    <property type="entry name" value="HATPase_c"/>
    <property type="match status" value="1"/>
</dbReference>
<dbReference type="CDD" id="cd00082">
    <property type="entry name" value="HisKA"/>
    <property type="match status" value="1"/>
</dbReference>
<feature type="modified residue" description="4-aspartylphosphate" evidence="8">
    <location>
        <position position="608"/>
    </location>
</feature>
<evidence type="ECO:0000259" key="11">
    <source>
        <dbReference type="PROSITE" id="PS50110"/>
    </source>
</evidence>
<dbReference type="FunFam" id="3.30.565.10:FF:000010">
    <property type="entry name" value="Sensor histidine kinase RcsC"/>
    <property type="match status" value="1"/>
</dbReference>
<dbReference type="AlphaFoldDB" id="A0A4R6SS26"/>
<dbReference type="CDD" id="cd06225">
    <property type="entry name" value="HAMP"/>
    <property type="match status" value="1"/>
</dbReference>
<evidence type="ECO:0000256" key="6">
    <source>
        <dbReference type="ARBA" id="ARBA00022777"/>
    </source>
</evidence>
<dbReference type="InterPro" id="IPR004358">
    <property type="entry name" value="Sig_transdc_His_kin-like_C"/>
</dbReference>
<gene>
    <name evidence="14" type="ORF">ATK78_3524</name>
</gene>
<keyword evidence="9" id="KW-0812">Transmembrane</keyword>
<keyword evidence="7" id="KW-0902">Two-component regulatory system</keyword>
<protein>
    <recommendedName>
        <fullName evidence="3">histidine kinase</fullName>
        <ecNumber evidence="3">2.7.13.3</ecNumber>
    </recommendedName>
</protein>
<dbReference type="Pfam" id="PF00672">
    <property type="entry name" value="HAMP"/>
    <property type="match status" value="1"/>
</dbReference>
<dbReference type="CDD" id="cd17546">
    <property type="entry name" value="REC_hyHK_CKI1_RcsC-like"/>
    <property type="match status" value="1"/>
</dbReference>
<keyword evidence="15" id="KW-1185">Reference proteome</keyword>
<dbReference type="GO" id="GO:0016020">
    <property type="term" value="C:membrane"/>
    <property type="evidence" value="ECO:0007669"/>
    <property type="project" value="UniProtKB-SubCell"/>
</dbReference>
<dbReference type="Gene3D" id="3.40.50.2300">
    <property type="match status" value="1"/>
</dbReference>
<dbReference type="PANTHER" id="PTHR45339:SF1">
    <property type="entry name" value="HYBRID SIGNAL TRANSDUCTION HISTIDINE KINASE J"/>
    <property type="match status" value="1"/>
</dbReference>
<dbReference type="RefSeq" id="WP_133577378.1">
    <property type="nucleotide sequence ID" value="NZ_SNYC01000006.1"/>
</dbReference>
<dbReference type="EC" id="2.7.13.3" evidence="3"/>
<feature type="transmembrane region" description="Helical" evidence="9">
    <location>
        <begin position="20"/>
        <end position="41"/>
    </location>
</feature>
<feature type="domain" description="Response regulatory" evidence="11">
    <location>
        <begin position="559"/>
        <end position="676"/>
    </location>
</feature>
<dbReference type="SMART" id="SM00387">
    <property type="entry name" value="HATPase_c"/>
    <property type="match status" value="1"/>
</dbReference>
<dbReference type="Proteomes" id="UP000295620">
    <property type="component" value="Unassembled WGS sequence"/>
</dbReference>
<dbReference type="Gene3D" id="6.10.340.10">
    <property type="match status" value="1"/>
</dbReference>
<dbReference type="SMART" id="SM00388">
    <property type="entry name" value="HisKA"/>
    <property type="match status" value="1"/>
</dbReference>
<comment type="subcellular location">
    <subcellularLocation>
        <location evidence="2">Membrane</location>
    </subcellularLocation>
</comment>
<comment type="caution">
    <text evidence="14">The sequence shown here is derived from an EMBL/GenBank/DDBJ whole genome shotgun (WGS) entry which is preliminary data.</text>
</comment>
<dbReference type="PROSITE" id="PS50110">
    <property type="entry name" value="RESPONSE_REGULATORY"/>
    <property type="match status" value="1"/>
</dbReference>
<dbReference type="InterPro" id="IPR036890">
    <property type="entry name" value="HATPase_C_sf"/>
</dbReference>
<evidence type="ECO:0000256" key="8">
    <source>
        <dbReference type="PROSITE-ProRule" id="PRU00169"/>
    </source>
</evidence>
<organism evidence="14 15">
    <name type="scientific">Pedobacter metabolipauper</name>
    <dbReference type="NCBI Taxonomy" id="425513"/>
    <lineage>
        <taxon>Bacteria</taxon>
        <taxon>Pseudomonadati</taxon>
        <taxon>Bacteroidota</taxon>
        <taxon>Sphingobacteriia</taxon>
        <taxon>Sphingobacteriales</taxon>
        <taxon>Sphingobacteriaceae</taxon>
        <taxon>Pedobacter</taxon>
    </lineage>
</organism>
<evidence type="ECO:0000256" key="3">
    <source>
        <dbReference type="ARBA" id="ARBA00012438"/>
    </source>
</evidence>
<keyword evidence="6" id="KW-0418">Kinase</keyword>
<dbReference type="EMBL" id="SNYC01000006">
    <property type="protein sequence ID" value="TDQ07403.1"/>
    <property type="molecule type" value="Genomic_DNA"/>
</dbReference>
<feature type="domain" description="Rhodanese" evidence="12">
    <location>
        <begin position="134"/>
        <end position="156"/>
    </location>
</feature>
<proteinExistence type="predicted"/>
<evidence type="ECO:0000256" key="5">
    <source>
        <dbReference type="ARBA" id="ARBA00022679"/>
    </source>
</evidence>
<evidence type="ECO:0000313" key="14">
    <source>
        <dbReference type="EMBL" id="TDQ07403.1"/>
    </source>
</evidence>
<dbReference type="InterPro" id="IPR001763">
    <property type="entry name" value="Rhodanese-like_dom"/>
</dbReference>
<dbReference type="Pfam" id="PF00072">
    <property type="entry name" value="Response_reg"/>
    <property type="match status" value="1"/>
</dbReference>
<feature type="domain" description="HAMP" evidence="13">
    <location>
        <begin position="237"/>
        <end position="289"/>
    </location>
</feature>
<evidence type="ECO:0000256" key="2">
    <source>
        <dbReference type="ARBA" id="ARBA00004370"/>
    </source>
</evidence>
<dbReference type="PROSITE" id="PS50109">
    <property type="entry name" value="HIS_KIN"/>
    <property type="match status" value="1"/>
</dbReference>
<dbReference type="InterPro" id="IPR036097">
    <property type="entry name" value="HisK_dim/P_sf"/>
</dbReference>